<dbReference type="InterPro" id="IPR001034">
    <property type="entry name" value="DeoR_HTH"/>
</dbReference>
<dbReference type="PROSITE" id="PS51000">
    <property type="entry name" value="HTH_DEOR_2"/>
    <property type="match status" value="1"/>
</dbReference>
<dbReference type="SMART" id="SM01134">
    <property type="entry name" value="DeoRC"/>
    <property type="match status" value="1"/>
</dbReference>
<dbReference type="InterPro" id="IPR050313">
    <property type="entry name" value="Carb_Metab_HTH_regulators"/>
</dbReference>
<dbReference type="GO" id="GO:0003700">
    <property type="term" value="F:DNA-binding transcription factor activity"/>
    <property type="evidence" value="ECO:0007669"/>
    <property type="project" value="InterPro"/>
</dbReference>
<dbReference type="STRING" id="84029.CROST_18010"/>
<dbReference type="RefSeq" id="WP_077832152.1">
    <property type="nucleotide sequence ID" value="NZ_CP096983.1"/>
</dbReference>
<evidence type="ECO:0000256" key="6">
    <source>
        <dbReference type="ARBA" id="ARBA00024937"/>
    </source>
</evidence>
<dbReference type="InterPro" id="IPR036390">
    <property type="entry name" value="WH_DNA-bd_sf"/>
</dbReference>
<evidence type="ECO:0000313" key="9">
    <source>
        <dbReference type="Proteomes" id="UP000190951"/>
    </source>
</evidence>
<evidence type="ECO:0000256" key="4">
    <source>
        <dbReference type="ARBA" id="ARBA00023125"/>
    </source>
</evidence>
<dbReference type="Gene3D" id="1.10.10.10">
    <property type="entry name" value="Winged helix-like DNA-binding domain superfamily/Winged helix DNA-binding domain"/>
    <property type="match status" value="1"/>
</dbReference>
<dbReference type="Gene3D" id="3.40.50.1360">
    <property type="match status" value="1"/>
</dbReference>
<comment type="function">
    <text evidence="6">Repressor of the lactose catabolism operon. Galactose-6-phosphate is the inducer.</text>
</comment>
<dbReference type="SUPFAM" id="SSF46785">
    <property type="entry name" value="Winged helix' DNA-binding domain"/>
    <property type="match status" value="1"/>
</dbReference>
<reference evidence="8 9" key="1">
    <citation type="submission" date="2022-04" db="EMBL/GenBank/DDBJ databases">
        <title>Genome sequence of C. roseum typestrain.</title>
        <authorList>
            <person name="Poehlein A."/>
            <person name="Schoch T."/>
            <person name="Duerre P."/>
            <person name="Daniel R."/>
        </authorList>
    </citation>
    <scope>NUCLEOTIDE SEQUENCE [LARGE SCALE GENOMIC DNA]</scope>
    <source>
        <strain evidence="8 9">DSM 7320</strain>
    </source>
</reference>
<dbReference type="EMBL" id="CP096983">
    <property type="protein sequence ID" value="URZ13073.1"/>
    <property type="molecule type" value="Genomic_DNA"/>
</dbReference>
<dbReference type="SUPFAM" id="SSF100950">
    <property type="entry name" value="NagB/RpiA/CoA transferase-like"/>
    <property type="match status" value="1"/>
</dbReference>
<evidence type="ECO:0000313" key="8">
    <source>
        <dbReference type="EMBL" id="URZ13073.1"/>
    </source>
</evidence>
<sequence length="253" mass="29002">MLKEERLQKILDMVDENNIIKITDINEKLGVTEITIRRDLKILEERGFIKRIYGGAKKVQKSAKDNFKELSSNEKRKINIELKKHIAKIAAGMVEENDIIYIGPGTTNELIYDYINVSYAKVITNSMPVFLRFKDDSRFEVILVGGRYRKRTDVFVGSFTNDILKSMRVKTAFVGTNGICDNNITTSNEEEGACQKIILDNAMEKYVLSDSTKIGKEDFFGFYNLEDITAIITDEGISEDLKEKYQKRVKIIN</sequence>
<dbReference type="AlphaFoldDB" id="A0A1S8MH05"/>
<dbReference type="PANTHER" id="PTHR30363:SF4">
    <property type="entry name" value="GLYCEROL-3-PHOSPHATE REGULON REPRESSOR"/>
    <property type="match status" value="1"/>
</dbReference>
<proteinExistence type="predicted"/>
<dbReference type="InterPro" id="IPR037171">
    <property type="entry name" value="NagB/RpiA_transferase-like"/>
</dbReference>
<dbReference type="KEGG" id="crw:CROST_038230"/>
<keyword evidence="3" id="KW-0805">Transcription regulation</keyword>
<keyword evidence="4" id="KW-0238">DNA-binding</keyword>
<accession>A0A1S8MH05</accession>
<keyword evidence="9" id="KW-1185">Reference proteome</keyword>
<dbReference type="Proteomes" id="UP000190951">
    <property type="component" value="Chromosome"/>
</dbReference>
<evidence type="ECO:0000256" key="2">
    <source>
        <dbReference type="ARBA" id="ARBA00022491"/>
    </source>
</evidence>
<dbReference type="PRINTS" id="PR00037">
    <property type="entry name" value="HTHLACR"/>
</dbReference>
<dbReference type="PANTHER" id="PTHR30363">
    <property type="entry name" value="HTH-TYPE TRANSCRIPTIONAL REGULATOR SRLR-RELATED"/>
    <property type="match status" value="1"/>
</dbReference>
<dbReference type="InterPro" id="IPR036388">
    <property type="entry name" value="WH-like_DNA-bd_sf"/>
</dbReference>
<evidence type="ECO:0000256" key="5">
    <source>
        <dbReference type="ARBA" id="ARBA00023163"/>
    </source>
</evidence>
<organism evidence="8 9">
    <name type="scientific">Clostridium felsineum</name>
    <dbReference type="NCBI Taxonomy" id="36839"/>
    <lineage>
        <taxon>Bacteria</taxon>
        <taxon>Bacillati</taxon>
        <taxon>Bacillota</taxon>
        <taxon>Clostridia</taxon>
        <taxon>Eubacteriales</taxon>
        <taxon>Clostridiaceae</taxon>
        <taxon>Clostridium</taxon>
    </lineage>
</organism>
<feature type="domain" description="HTH deoR-type" evidence="7">
    <location>
        <begin position="3"/>
        <end position="58"/>
    </location>
</feature>
<evidence type="ECO:0000256" key="1">
    <source>
        <dbReference type="ARBA" id="ARBA00021390"/>
    </source>
</evidence>
<evidence type="ECO:0000259" key="7">
    <source>
        <dbReference type="PROSITE" id="PS51000"/>
    </source>
</evidence>
<dbReference type="GO" id="GO:0003677">
    <property type="term" value="F:DNA binding"/>
    <property type="evidence" value="ECO:0007669"/>
    <property type="project" value="UniProtKB-KW"/>
</dbReference>
<dbReference type="InterPro" id="IPR018356">
    <property type="entry name" value="Tscrpt_reg_HTH_DeoR_CS"/>
</dbReference>
<name>A0A1S8MH05_9CLOT</name>
<keyword evidence="2" id="KW-0678">Repressor</keyword>
<protein>
    <recommendedName>
        <fullName evidence="1">Lactose phosphotransferase system repressor</fullName>
    </recommendedName>
</protein>
<dbReference type="PROSITE" id="PS00894">
    <property type="entry name" value="HTH_DEOR_1"/>
    <property type="match status" value="1"/>
</dbReference>
<gene>
    <name evidence="8" type="primary">lacR_1</name>
    <name evidence="8" type="ORF">CROST_038230</name>
</gene>
<evidence type="ECO:0000256" key="3">
    <source>
        <dbReference type="ARBA" id="ARBA00023015"/>
    </source>
</evidence>
<dbReference type="SMART" id="SM00420">
    <property type="entry name" value="HTH_DEOR"/>
    <property type="match status" value="1"/>
</dbReference>
<dbReference type="Pfam" id="PF08220">
    <property type="entry name" value="HTH_DeoR"/>
    <property type="match status" value="1"/>
</dbReference>
<dbReference type="Pfam" id="PF00455">
    <property type="entry name" value="DeoRC"/>
    <property type="match status" value="1"/>
</dbReference>
<keyword evidence="5" id="KW-0804">Transcription</keyword>
<dbReference type="InterPro" id="IPR014036">
    <property type="entry name" value="DeoR-like_C"/>
</dbReference>